<protein>
    <submittedName>
        <fullName evidence="1">Uncharacterized protein</fullName>
    </submittedName>
</protein>
<gene>
    <name evidence="1" type="ORF">SDC9_163998</name>
</gene>
<dbReference type="EMBL" id="VSSQ01063644">
    <property type="protein sequence ID" value="MPN16653.1"/>
    <property type="molecule type" value="Genomic_DNA"/>
</dbReference>
<dbReference type="AlphaFoldDB" id="A0A645FXM0"/>
<sequence>MSGSVAVVRPLGCQLILVGLFDPCREDQAAVAEFSRADGGDRGAALACHIVQAKDQPCHRGCSPRHAGR</sequence>
<reference evidence="1" key="1">
    <citation type="submission" date="2019-08" db="EMBL/GenBank/DDBJ databases">
        <authorList>
            <person name="Kucharzyk K."/>
            <person name="Murdoch R.W."/>
            <person name="Higgins S."/>
            <person name="Loffler F."/>
        </authorList>
    </citation>
    <scope>NUCLEOTIDE SEQUENCE</scope>
</reference>
<name>A0A645FXM0_9ZZZZ</name>
<accession>A0A645FXM0</accession>
<evidence type="ECO:0000313" key="1">
    <source>
        <dbReference type="EMBL" id="MPN16653.1"/>
    </source>
</evidence>
<comment type="caution">
    <text evidence="1">The sequence shown here is derived from an EMBL/GenBank/DDBJ whole genome shotgun (WGS) entry which is preliminary data.</text>
</comment>
<proteinExistence type="predicted"/>
<organism evidence="1">
    <name type="scientific">bioreactor metagenome</name>
    <dbReference type="NCBI Taxonomy" id="1076179"/>
    <lineage>
        <taxon>unclassified sequences</taxon>
        <taxon>metagenomes</taxon>
        <taxon>ecological metagenomes</taxon>
    </lineage>
</organism>